<reference evidence="2 3" key="1">
    <citation type="submission" date="2019-06" db="EMBL/GenBank/DDBJ databases">
        <title>Tsukamurella conjunctivitidis sp. nov., Tsukamurella assacharolytica sp. nov. and Tsukamurella sputae sp. nov. isolated from patients with conjunctivitis, bacteraemia (lymphoma) and respiratory infection (sputum) in Hong Kong.</title>
        <authorList>
            <person name="Teng J.L.L."/>
            <person name="Lee H.H."/>
            <person name="Fong J.Y.H."/>
            <person name="Fok K.M.N."/>
            <person name="Lau S.K.P."/>
            <person name="Woo P.C.Y."/>
        </authorList>
    </citation>
    <scope>NUCLEOTIDE SEQUENCE [LARGE SCALE GENOMIC DNA]</scope>
    <source>
        <strain evidence="2 3">HKU71</strain>
    </source>
</reference>
<dbReference type="InterPro" id="IPR021831">
    <property type="entry name" value="ParD-like"/>
</dbReference>
<organism evidence="2 3">
    <name type="scientific">Tsukamurella asaccharolytica</name>
    <dbReference type="NCBI Taxonomy" id="2592067"/>
    <lineage>
        <taxon>Bacteria</taxon>
        <taxon>Bacillati</taxon>
        <taxon>Actinomycetota</taxon>
        <taxon>Actinomycetes</taxon>
        <taxon>Mycobacteriales</taxon>
        <taxon>Tsukamurellaceae</taxon>
        <taxon>Tsukamurella</taxon>
    </lineage>
</organism>
<evidence type="ECO:0000256" key="1">
    <source>
        <dbReference type="SAM" id="MobiDB-lite"/>
    </source>
</evidence>
<dbReference type="RefSeq" id="WP_146563107.1">
    <property type="nucleotide sequence ID" value="NZ_VIGW01000011.1"/>
</dbReference>
<dbReference type="Pfam" id="PF11903">
    <property type="entry name" value="ParD_like"/>
    <property type="match status" value="1"/>
</dbReference>
<name>A0A5C5R5J1_9ACTN</name>
<comment type="caution">
    <text evidence="2">The sequence shown here is derived from an EMBL/GenBank/DDBJ whole genome shotgun (WGS) entry which is preliminary data.</text>
</comment>
<dbReference type="AlphaFoldDB" id="A0A5C5R5J1"/>
<gene>
    <name evidence="2" type="ORF">FK529_16200</name>
</gene>
<sequence length="127" mass="14262">MPHPTRIADDVFESARTEAEREGRSVAEQVNHWARVGREVSIHDTAARRRVEAALAGTGSIDDLDAEESRVFNAEVRVRIRERLRDVDFSEALAARGIVTVSLDEQARMIERHPDGSTRMLSEEPAK</sequence>
<accession>A0A5C5R5J1</accession>
<feature type="region of interest" description="Disordered" evidence="1">
    <location>
        <begin position="1"/>
        <end position="26"/>
    </location>
</feature>
<dbReference type="Proteomes" id="UP000317291">
    <property type="component" value="Unassembled WGS sequence"/>
</dbReference>
<keyword evidence="3" id="KW-1185">Reference proteome</keyword>
<proteinExistence type="predicted"/>
<dbReference type="OrthoDB" id="5422561at2"/>
<evidence type="ECO:0000313" key="2">
    <source>
        <dbReference type="EMBL" id="TWS18309.1"/>
    </source>
</evidence>
<protein>
    <recommendedName>
        <fullName evidence="4">ParD-like family protein</fullName>
    </recommendedName>
</protein>
<evidence type="ECO:0000313" key="3">
    <source>
        <dbReference type="Proteomes" id="UP000317291"/>
    </source>
</evidence>
<dbReference type="EMBL" id="VIGW01000011">
    <property type="protein sequence ID" value="TWS18309.1"/>
    <property type="molecule type" value="Genomic_DNA"/>
</dbReference>
<evidence type="ECO:0008006" key="4">
    <source>
        <dbReference type="Google" id="ProtNLM"/>
    </source>
</evidence>
<feature type="compositionally biased region" description="Basic and acidic residues" evidence="1">
    <location>
        <begin position="1"/>
        <end position="25"/>
    </location>
</feature>